<dbReference type="InterPro" id="IPR014311">
    <property type="entry name" value="Guanine_deaminase"/>
</dbReference>
<dbReference type="HOGENOM" id="CLU_012358_0_1_1"/>
<keyword evidence="4 8" id="KW-0378">Hydrolase</keyword>
<dbReference type="GO" id="GO:0005829">
    <property type="term" value="C:cytosol"/>
    <property type="evidence" value="ECO:0007669"/>
    <property type="project" value="TreeGrafter"/>
</dbReference>
<dbReference type="GO" id="GO:0008892">
    <property type="term" value="F:guanine deaminase activity"/>
    <property type="evidence" value="ECO:0007669"/>
    <property type="project" value="UniProtKB-UniRule"/>
</dbReference>
<evidence type="ECO:0000256" key="2">
    <source>
        <dbReference type="ARBA" id="ARBA00006745"/>
    </source>
</evidence>
<dbReference type="EC" id="3.5.4.3" evidence="8"/>
<reference evidence="11" key="1">
    <citation type="journal article" date="2015" name="BMC Genomics">
        <title>Genomic and transcriptomic analysis of the endophytic fungus Pestalotiopsis fici reveals its lifestyle and high potential for synthesis of natural products.</title>
        <authorList>
            <person name="Wang X."/>
            <person name="Zhang X."/>
            <person name="Liu L."/>
            <person name="Xiang M."/>
            <person name="Wang W."/>
            <person name="Sun X."/>
            <person name="Che Y."/>
            <person name="Guo L."/>
            <person name="Liu G."/>
            <person name="Guo L."/>
            <person name="Wang C."/>
            <person name="Yin W.B."/>
            <person name="Stadler M."/>
            <person name="Zhang X."/>
            <person name="Liu X."/>
        </authorList>
    </citation>
    <scope>NUCLEOTIDE SEQUENCE [LARGE SCALE GENOMIC DNA]</scope>
    <source>
        <strain evidence="11">W106-1 / CGMCC3.15140</strain>
    </source>
</reference>
<dbReference type="GeneID" id="19267606"/>
<comment type="similarity">
    <text evidence="2 8">Belongs to the metallo-dependent hydrolases superfamily. ATZ/TRZ family.</text>
</comment>
<dbReference type="FunFam" id="3.20.20.140:FF:000022">
    <property type="entry name" value="Guanine deaminase"/>
    <property type="match status" value="1"/>
</dbReference>
<dbReference type="OrthoDB" id="194468at2759"/>
<dbReference type="STRING" id="1229662.W3XEP0"/>
<evidence type="ECO:0000256" key="5">
    <source>
        <dbReference type="ARBA" id="ARBA00022833"/>
    </source>
</evidence>
<organism evidence="10 11">
    <name type="scientific">Pestalotiopsis fici (strain W106-1 / CGMCC3.15140)</name>
    <dbReference type="NCBI Taxonomy" id="1229662"/>
    <lineage>
        <taxon>Eukaryota</taxon>
        <taxon>Fungi</taxon>
        <taxon>Dikarya</taxon>
        <taxon>Ascomycota</taxon>
        <taxon>Pezizomycotina</taxon>
        <taxon>Sordariomycetes</taxon>
        <taxon>Xylariomycetidae</taxon>
        <taxon>Amphisphaeriales</taxon>
        <taxon>Sporocadaceae</taxon>
        <taxon>Pestalotiopsis</taxon>
    </lineage>
</organism>
<dbReference type="InParanoid" id="W3XEP0"/>
<dbReference type="InterPro" id="IPR006680">
    <property type="entry name" value="Amidohydro-rel"/>
</dbReference>
<dbReference type="InterPro" id="IPR032466">
    <property type="entry name" value="Metal_Hydrolase"/>
</dbReference>
<dbReference type="SUPFAM" id="SSF51556">
    <property type="entry name" value="Metallo-dependent hydrolases"/>
    <property type="match status" value="1"/>
</dbReference>
<feature type="domain" description="Amidohydrolase-related" evidence="9">
    <location>
        <begin position="67"/>
        <end position="443"/>
    </location>
</feature>
<dbReference type="GO" id="GO:0008270">
    <property type="term" value="F:zinc ion binding"/>
    <property type="evidence" value="ECO:0007669"/>
    <property type="project" value="UniProtKB-UniRule"/>
</dbReference>
<keyword evidence="5 8" id="KW-0862">Zinc</keyword>
<dbReference type="Gene3D" id="3.20.20.140">
    <property type="entry name" value="Metal-dependent hydrolases"/>
    <property type="match status" value="1"/>
</dbReference>
<evidence type="ECO:0000313" key="11">
    <source>
        <dbReference type="Proteomes" id="UP000030651"/>
    </source>
</evidence>
<evidence type="ECO:0000313" key="10">
    <source>
        <dbReference type="EMBL" id="ETS84568.1"/>
    </source>
</evidence>
<dbReference type="PANTHER" id="PTHR11271">
    <property type="entry name" value="GUANINE DEAMINASE"/>
    <property type="match status" value="1"/>
</dbReference>
<evidence type="ECO:0000256" key="6">
    <source>
        <dbReference type="ARBA" id="ARBA00051148"/>
    </source>
</evidence>
<dbReference type="Proteomes" id="UP000030651">
    <property type="component" value="Unassembled WGS sequence"/>
</dbReference>
<dbReference type="OMA" id="HGVHLCD"/>
<evidence type="ECO:0000256" key="7">
    <source>
        <dbReference type="ARBA" id="ARBA00056079"/>
    </source>
</evidence>
<dbReference type="GO" id="GO:0006147">
    <property type="term" value="P:guanine catabolic process"/>
    <property type="evidence" value="ECO:0007669"/>
    <property type="project" value="UniProtKB-UniRule"/>
</dbReference>
<comment type="cofactor">
    <cofactor evidence="8">
        <name>Zn(2+)</name>
        <dbReference type="ChEBI" id="CHEBI:29105"/>
    </cofactor>
    <text evidence="8">Binds 1 zinc ion per subunit.</text>
</comment>
<keyword evidence="11" id="KW-1185">Reference proteome</keyword>
<dbReference type="eggNOG" id="KOG3968">
    <property type="taxonomic scope" value="Eukaryota"/>
</dbReference>
<dbReference type="EMBL" id="KI912110">
    <property type="protein sequence ID" value="ETS84568.1"/>
    <property type="molecule type" value="Genomic_DNA"/>
</dbReference>
<evidence type="ECO:0000259" key="9">
    <source>
        <dbReference type="Pfam" id="PF01979"/>
    </source>
</evidence>
<evidence type="ECO:0000256" key="3">
    <source>
        <dbReference type="ARBA" id="ARBA00022723"/>
    </source>
</evidence>
<protein>
    <recommendedName>
        <fullName evidence="8">Guanine deaminase</fullName>
        <shortName evidence="8">Guanase</shortName>
        <ecNumber evidence="8">3.5.4.3</ecNumber>
    </recommendedName>
    <alternativeName>
        <fullName evidence="8">Guanine aminohydrolase</fullName>
    </alternativeName>
</protein>
<dbReference type="PANTHER" id="PTHR11271:SF49">
    <property type="entry name" value="GUANINE DEAMINASE"/>
    <property type="match status" value="1"/>
</dbReference>
<evidence type="ECO:0000256" key="1">
    <source>
        <dbReference type="ARBA" id="ARBA00004984"/>
    </source>
</evidence>
<dbReference type="NCBIfam" id="TIGR02967">
    <property type="entry name" value="guan_deamin"/>
    <property type="match status" value="1"/>
</dbReference>
<name>W3XEP0_PESFW</name>
<comment type="function">
    <text evidence="7 8">Catalyzes the hydrolytic deamination of guanine, producing xanthine and ammonia.</text>
</comment>
<comment type="catalytic activity">
    <reaction evidence="6 8">
        <text>guanine + H2O + H(+) = xanthine + NH4(+)</text>
        <dbReference type="Rhea" id="RHEA:14665"/>
        <dbReference type="ChEBI" id="CHEBI:15377"/>
        <dbReference type="ChEBI" id="CHEBI:15378"/>
        <dbReference type="ChEBI" id="CHEBI:16235"/>
        <dbReference type="ChEBI" id="CHEBI:17712"/>
        <dbReference type="ChEBI" id="CHEBI:28938"/>
        <dbReference type="EC" id="3.5.4.3"/>
    </reaction>
</comment>
<dbReference type="InterPro" id="IPR051607">
    <property type="entry name" value="Metallo-dep_hydrolases"/>
</dbReference>
<accession>W3XEP0</accession>
<dbReference type="UniPathway" id="UPA00603">
    <property type="reaction ID" value="UER00660"/>
</dbReference>
<dbReference type="RefSeq" id="XP_007829365.1">
    <property type="nucleotide sequence ID" value="XM_007831174.1"/>
</dbReference>
<gene>
    <name evidence="10" type="ORF">PFICI_02593</name>
</gene>
<dbReference type="Pfam" id="PF01979">
    <property type="entry name" value="Amidohydro_1"/>
    <property type="match status" value="1"/>
</dbReference>
<sequence>MALVFHGTVIHSLGPTELEILEDALLIVRADGTVQSLDAGVAKSSVPNLLAARGLDDEVRYLSRGEFLIPGFVDTHNHAPQYAQRGLGQSMHILDWLDNVTFPNEARFADVAYAERIYGACVDGFLRQGITTASYYGSMHADATNILADLCLKKGQRAFVGKCNMNRNAPDFYRDATVESSLGDTEKCIEHIRKIDPESKLLKHVLTPRFAITCDPELLQGLGQIAANNPDLPIQTHFNEAEQEMNFTKTLFPQFDNEVDLYNSYGLLNQRSILAHCCFVSEYELTQLKELGCGVAHCPISNMTVGGGFMAAPIREFLRRGIKVGLGTDSGGGFSASILDAMRQALVASNAREVMSQGRDKGLDLAEIFFLATLGGAQVCCLEDKVGNFRVGKHFDALLINSSRPGVMTMLEDWDSTRTIFDKFIMTGDDRNIELVFVNGRRVKP</sequence>
<comment type="pathway">
    <text evidence="1 8">Purine metabolism; guanine degradation; xanthine from guanine: step 1/1.</text>
</comment>
<evidence type="ECO:0000256" key="8">
    <source>
        <dbReference type="RuleBase" id="RU366009"/>
    </source>
</evidence>
<dbReference type="KEGG" id="pfy:PFICI_02593"/>
<dbReference type="AlphaFoldDB" id="W3XEP0"/>
<proteinExistence type="inferred from homology"/>
<dbReference type="InterPro" id="IPR011059">
    <property type="entry name" value="Metal-dep_hydrolase_composite"/>
</dbReference>
<evidence type="ECO:0000256" key="4">
    <source>
        <dbReference type="ARBA" id="ARBA00022801"/>
    </source>
</evidence>
<dbReference type="Gene3D" id="2.30.40.10">
    <property type="entry name" value="Urease, subunit C, domain 1"/>
    <property type="match status" value="1"/>
</dbReference>
<keyword evidence="3 8" id="KW-0479">Metal-binding</keyword>